<dbReference type="PANTHER" id="PTHR22930">
    <property type="match status" value="1"/>
</dbReference>
<gene>
    <name evidence="9" type="ORF">KP79_PYT26108</name>
</gene>
<evidence type="ECO:0000256" key="5">
    <source>
        <dbReference type="ARBA" id="ARBA00022723"/>
    </source>
</evidence>
<dbReference type="OrthoDB" id="5973903at2759"/>
<organism evidence="9 10">
    <name type="scientific">Mizuhopecten yessoensis</name>
    <name type="common">Japanese scallop</name>
    <name type="synonym">Patinopecten yessoensis</name>
    <dbReference type="NCBI Taxonomy" id="6573"/>
    <lineage>
        <taxon>Eukaryota</taxon>
        <taxon>Metazoa</taxon>
        <taxon>Spiralia</taxon>
        <taxon>Lophotrochozoa</taxon>
        <taxon>Mollusca</taxon>
        <taxon>Bivalvia</taxon>
        <taxon>Autobranchia</taxon>
        <taxon>Pteriomorphia</taxon>
        <taxon>Pectinida</taxon>
        <taxon>Pectinoidea</taxon>
        <taxon>Pectinidae</taxon>
        <taxon>Mizuhopecten</taxon>
    </lineage>
</organism>
<comment type="caution">
    <text evidence="9">The sequence shown here is derived from an EMBL/GenBank/DDBJ whole genome shotgun (WGS) entry which is preliminary data.</text>
</comment>
<evidence type="ECO:0000256" key="6">
    <source>
        <dbReference type="ARBA" id="ARBA00022801"/>
    </source>
</evidence>
<evidence type="ECO:0000256" key="3">
    <source>
        <dbReference type="ARBA" id="ARBA00006958"/>
    </source>
</evidence>
<evidence type="ECO:0000256" key="7">
    <source>
        <dbReference type="ARBA" id="ARBA00023242"/>
    </source>
</evidence>
<evidence type="ECO:0000256" key="2">
    <source>
        <dbReference type="ARBA" id="ARBA00004123"/>
    </source>
</evidence>
<keyword evidence="5" id="KW-0479">Metal-binding</keyword>
<dbReference type="GO" id="GO:0016787">
    <property type="term" value="F:hydrolase activity"/>
    <property type="evidence" value="ECO:0007669"/>
    <property type="project" value="UniProtKB-KW"/>
</dbReference>
<dbReference type="Proteomes" id="UP000242188">
    <property type="component" value="Unassembled WGS sequence"/>
</dbReference>
<dbReference type="InterPro" id="IPR027806">
    <property type="entry name" value="HARBI1_dom"/>
</dbReference>
<protein>
    <submittedName>
        <fullName evidence="9">Nuclease HARBI1</fullName>
    </submittedName>
</protein>
<dbReference type="AlphaFoldDB" id="A0A210PEQ9"/>
<dbReference type="PANTHER" id="PTHR22930:SF198">
    <property type="entry name" value="DDE TNP4 DOMAIN-CONTAINING PROTEIN"/>
    <property type="match status" value="1"/>
</dbReference>
<evidence type="ECO:0000256" key="1">
    <source>
        <dbReference type="ARBA" id="ARBA00001968"/>
    </source>
</evidence>
<feature type="domain" description="DDE Tnp4" evidence="8">
    <location>
        <begin position="106"/>
        <end position="270"/>
    </location>
</feature>
<comment type="cofactor">
    <cofactor evidence="1">
        <name>a divalent metal cation</name>
        <dbReference type="ChEBI" id="CHEBI:60240"/>
    </cofactor>
</comment>
<dbReference type="EMBL" id="NEDP02076746">
    <property type="protein sequence ID" value="OWF34941.1"/>
    <property type="molecule type" value="Genomic_DNA"/>
</dbReference>
<proteinExistence type="inferred from homology"/>
<accession>A0A210PEQ9</accession>
<reference evidence="9 10" key="1">
    <citation type="journal article" date="2017" name="Nat. Ecol. Evol.">
        <title>Scallop genome provides insights into evolution of bilaterian karyotype and development.</title>
        <authorList>
            <person name="Wang S."/>
            <person name="Zhang J."/>
            <person name="Jiao W."/>
            <person name="Li J."/>
            <person name="Xun X."/>
            <person name="Sun Y."/>
            <person name="Guo X."/>
            <person name="Huan P."/>
            <person name="Dong B."/>
            <person name="Zhang L."/>
            <person name="Hu X."/>
            <person name="Sun X."/>
            <person name="Wang J."/>
            <person name="Zhao C."/>
            <person name="Wang Y."/>
            <person name="Wang D."/>
            <person name="Huang X."/>
            <person name="Wang R."/>
            <person name="Lv J."/>
            <person name="Li Y."/>
            <person name="Zhang Z."/>
            <person name="Liu B."/>
            <person name="Lu W."/>
            <person name="Hui Y."/>
            <person name="Liang J."/>
            <person name="Zhou Z."/>
            <person name="Hou R."/>
            <person name="Li X."/>
            <person name="Liu Y."/>
            <person name="Li H."/>
            <person name="Ning X."/>
            <person name="Lin Y."/>
            <person name="Zhao L."/>
            <person name="Xing Q."/>
            <person name="Dou J."/>
            <person name="Li Y."/>
            <person name="Mao J."/>
            <person name="Guo H."/>
            <person name="Dou H."/>
            <person name="Li T."/>
            <person name="Mu C."/>
            <person name="Jiang W."/>
            <person name="Fu Q."/>
            <person name="Fu X."/>
            <person name="Miao Y."/>
            <person name="Liu J."/>
            <person name="Yu Q."/>
            <person name="Li R."/>
            <person name="Liao H."/>
            <person name="Li X."/>
            <person name="Kong Y."/>
            <person name="Jiang Z."/>
            <person name="Chourrout D."/>
            <person name="Li R."/>
            <person name="Bao Z."/>
        </authorList>
    </citation>
    <scope>NUCLEOTIDE SEQUENCE [LARGE SCALE GENOMIC DNA]</scope>
    <source>
        <strain evidence="9 10">PY_sf001</strain>
    </source>
</reference>
<evidence type="ECO:0000313" key="10">
    <source>
        <dbReference type="Proteomes" id="UP000242188"/>
    </source>
</evidence>
<evidence type="ECO:0000259" key="8">
    <source>
        <dbReference type="Pfam" id="PF13359"/>
    </source>
</evidence>
<dbReference type="GO" id="GO:0046872">
    <property type="term" value="F:metal ion binding"/>
    <property type="evidence" value="ECO:0007669"/>
    <property type="project" value="UniProtKB-KW"/>
</dbReference>
<dbReference type="InterPro" id="IPR045249">
    <property type="entry name" value="HARBI1-like"/>
</dbReference>
<dbReference type="GO" id="GO:0005634">
    <property type="term" value="C:nucleus"/>
    <property type="evidence" value="ECO:0007669"/>
    <property type="project" value="UniProtKB-SubCell"/>
</dbReference>
<evidence type="ECO:0000313" key="9">
    <source>
        <dbReference type="EMBL" id="OWF34941.1"/>
    </source>
</evidence>
<comment type="subcellular location">
    <subcellularLocation>
        <location evidence="2">Nucleus</location>
    </subcellularLocation>
</comment>
<name>A0A210PEQ9_MIZYE</name>
<keyword evidence="7" id="KW-0539">Nucleus</keyword>
<keyword evidence="4" id="KW-0540">Nuclease</keyword>
<dbReference type="Pfam" id="PF13359">
    <property type="entry name" value="DDE_Tnp_4"/>
    <property type="match status" value="1"/>
</dbReference>
<comment type="similarity">
    <text evidence="3">Belongs to the HARBI1 family.</text>
</comment>
<sequence length="332" mass="38000">MFDELLTRLGPRITKQDTNYRKAINPGSKLAVTLRHLASGDMYSSMKFDFRLPANTLSLVVKEVCQAIEGEYKDEVMKCPITPREWTTVAEKFERRWNVPHACGALDGKHVAIRKPANSGSLYHNYKGFFSIVLMALVDADYNFLWIDVGGDGYMSDAMIYNDSELKECLCDGSIGFPVPAPLPYDNRDTPYFLLGDDAFGLRTYMMKPYAARNLTKEQRIYNYRISRGRRIVENAFGILAQRWQVLLGTMQQQPETARLIVEACVCLHNLMRMRYPTVQNGALDHEDVNHEVVLGSWRNNVNMHDVDRAKGANKDSTAAKKQREYLKLYFN</sequence>
<dbReference type="GO" id="GO:0004518">
    <property type="term" value="F:nuclease activity"/>
    <property type="evidence" value="ECO:0007669"/>
    <property type="project" value="UniProtKB-KW"/>
</dbReference>
<evidence type="ECO:0000256" key="4">
    <source>
        <dbReference type="ARBA" id="ARBA00022722"/>
    </source>
</evidence>
<keyword evidence="10" id="KW-1185">Reference proteome</keyword>
<keyword evidence="6" id="KW-0378">Hydrolase</keyword>